<sequence>MGIEQKITDLQKTSAEQTAASQALSQEVAGKMGEIDRSVKKAEDKFSEFMQDRDRIGTGGSGSRRLNIFQVQISNGFNHVPDIEKPDGWVESHVSNADLYLHFKTPFNTKRRNGMFHFKVQGYAYGQSSSIDETLVGYSYVSSDQLLRVGTEGKHEPVVYRASNGDIYLRLKASILYFWTFSIDVMNVSGGLLNNGDIEMTVSPNEMLTSYP</sequence>
<name>A0A2N7F7U8_VIBSP</name>
<evidence type="ECO:0000313" key="1">
    <source>
        <dbReference type="EMBL" id="PMJ62261.1"/>
    </source>
</evidence>
<dbReference type="Proteomes" id="UP000235330">
    <property type="component" value="Unassembled WGS sequence"/>
</dbReference>
<dbReference type="EMBL" id="MCWU01000057">
    <property type="protein sequence ID" value="PMJ62261.1"/>
    <property type="molecule type" value="Genomic_DNA"/>
</dbReference>
<dbReference type="RefSeq" id="WP_102517017.1">
    <property type="nucleotide sequence ID" value="NZ_CAWNSM010000057.1"/>
</dbReference>
<protein>
    <submittedName>
        <fullName evidence="1">Uncharacterized protein</fullName>
    </submittedName>
</protein>
<accession>A0A2N7F7U8</accession>
<gene>
    <name evidence="1" type="ORF">BCU17_04810</name>
</gene>
<organism evidence="1 2">
    <name type="scientific">Vibrio splendidus</name>
    <dbReference type="NCBI Taxonomy" id="29497"/>
    <lineage>
        <taxon>Bacteria</taxon>
        <taxon>Pseudomonadati</taxon>
        <taxon>Pseudomonadota</taxon>
        <taxon>Gammaproteobacteria</taxon>
        <taxon>Vibrionales</taxon>
        <taxon>Vibrionaceae</taxon>
        <taxon>Vibrio</taxon>
    </lineage>
</organism>
<comment type="caution">
    <text evidence="1">The sequence shown here is derived from an EMBL/GenBank/DDBJ whole genome shotgun (WGS) entry which is preliminary data.</text>
</comment>
<proteinExistence type="predicted"/>
<evidence type="ECO:0000313" key="2">
    <source>
        <dbReference type="Proteomes" id="UP000235330"/>
    </source>
</evidence>
<dbReference type="AlphaFoldDB" id="A0A2N7F7U8"/>
<reference evidence="2" key="1">
    <citation type="submission" date="2016-07" db="EMBL/GenBank/DDBJ databases">
        <title>Nontailed viruses are major unrecognized killers of bacteria in the ocean.</title>
        <authorList>
            <person name="Kauffman K."/>
            <person name="Hussain F."/>
            <person name="Yang J."/>
            <person name="Arevalo P."/>
            <person name="Brown J."/>
            <person name="Cutler M."/>
            <person name="Kelly L."/>
            <person name="Polz M.F."/>
        </authorList>
    </citation>
    <scope>NUCLEOTIDE SEQUENCE [LARGE SCALE GENOMIC DNA]</scope>
    <source>
        <strain evidence="2">10N.261.55.E11</strain>
    </source>
</reference>